<gene>
    <name evidence="4" type="ORF">BN578_01574</name>
</gene>
<organism evidence="4 5">
    <name type="scientific">[Clostridium] leptum CAG:27</name>
    <dbReference type="NCBI Taxonomy" id="1263068"/>
    <lineage>
        <taxon>Bacteria</taxon>
        <taxon>Bacillati</taxon>
        <taxon>Bacillota</taxon>
        <taxon>Clostridia</taxon>
        <taxon>Eubacteriales</taxon>
        <taxon>Oscillospiraceae</taxon>
        <taxon>Oscillospiraceae incertae sedis</taxon>
    </lineage>
</organism>
<accession>R6P0U1</accession>
<feature type="region of interest" description="Disordered" evidence="3">
    <location>
        <begin position="391"/>
        <end position="417"/>
    </location>
</feature>
<dbReference type="InterPro" id="IPR001668">
    <property type="entry name" value="Mob_Pre"/>
</dbReference>
<evidence type="ECO:0000313" key="4">
    <source>
        <dbReference type="EMBL" id="CDC03572.1"/>
    </source>
</evidence>
<name>R6P0U1_9FIRM</name>
<evidence type="ECO:0000313" key="5">
    <source>
        <dbReference type="Proteomes" id="UP000018168"/>
    </source>
</evidence>
<dbReference type="Gene3D" id="3.30.930.30">
    <property type="match status" value="1"/>
</dbReference>
<dbReference type="EMBL" id="CBEP010000009">
    <property type="protein sequence ID" value="CDC03572.1"/>
    <property type="molecule type" value="Genomic_DNA"/>
</dbReference>
<evidence type="ECO:0000256" key="2">
    <source>
        <dbReference type="SAM" id="Coils"/>
    </source>
</evidence>
<proteinExistence type="inferred from homology"/>
<dbReference type="AlphaFoldDB" id="R6P0U1"/>
<comment type="caution">
    <text evidence="4">The sequence shown here is derived from an EMBL/GenBank/DDBJ whole genome shotgun (WGS) entry which is preliminary data.</text>
</comment>
<keyword evidence="2" id="KW-0175">Coiled coil</keyword>
<evidence type="ECO:0000256" key="1">
    <source>
        <dbReference type="ARBA" id="ARBA00010657"/>
    </source>
</evidence>
<evidence type="ECO:0000256" key="3">
    <source>
        <dbReference type="SAM" id="MobiDB-lite"/>
    </source>
</evidence>
<protein>
    <submittedName>
        <fullName evidence="4">Plasmid recombination enzyme</fullName>
    </submittedName>
</protein>
<sequence length="417" mass="48285">MAKENFSVARVETRTRESVGKFERHIERKNESYENMNVDLSRTPMNVSFKGCGELTYNEYLDQMIAAGTVSLKGLKPDAKVFDEMIMDVNTEYFEKNGGYDFACKFYEEAFHFAEKIYGKDNIISAVMHADELNVAMTEKYGRPIYHYHLHIMALPVVDKEVRWSKRCKNPELVGTVKEVIHQVSHSKKWRSEKALDEDGNPILNSKGKQVYHASYSVLQDKFYEHMQSAGFNGFSRGERGSTAENLTSLEHKIKQDQKRLSDLQEKIADVQVRYDDKKTASMTFMEIDNSGKKSLTGKYTVSAEDYQKLTSLAKRSYSAESEVRKLQDQNRYLSRQIWSLQSEVSRLKEALSELTEKCRPYLEALKAAPKAVKEFIDGILERFKKQEKSIMYEPIPAPKTQPQERGQRSKNRNYER</sequence>
<feature type="coiled-coil region" evidence="2">
    <location>
        <begin position="247"/>
        <end position="281"/>
    </location>
</feature>
<reference evidence="4" key="1">
    <citation type="submission" date="2012-11" db="EMBL/GenBank/DDBJ databases">
        <title>Dependencies among metagenomic species, viruses, plasmids and units of genetic variation.</title>
        <authorList>
            <person name="Nielsen H.B."/>
            <person name="Almeida M."/>
            <person name="Juncker A.S."/>
            <person name="Rasmussen S."/>
            <person name="Li J."/>
            <person name="Sunagawa S."/>
            <person name="Plichta D."/>
            <person name="Gautier L."/>
            <person name="Le Chatelier E."/>
            <person name="Peletier E."/>
            <person name="Bonde I."/>
            <person name="Nielsen T."/>
            <person name="Manichanh C."/>
            <person name="Arumugam M."/>
            <person name="Batto J."/>
            <person name="Santos M.B.Q.D."/>
            <person name="Blom N."/>
            <person name="Borruel N."/>
            <person name="Burgdorf K.S."/>
            <person name="Boumezbeur F."/>
            <person name="Casellas F."/>
            <person name="Dore J."/>
            <person name="Guarner F."/>
            <person name="Hansen T."/>
            <person name="Hildebrand F."/>
            <person name="Kaas R.S."/>
            <person name="Kennedy S."/>
            <person name="Kristiansen K."/>
            <person name="Kultima J.R."/>
            <person name="Leonard P."/>
            <person name="Levenez F."/>
            <person name="Lund O."/>
            <person name="Moumen B."/>
            <person name="Le Paslier D."/>
            <person name="Pons N."/>
            <person name="Pedersen O."/>
            <person name="Prifti E."/>
            <person name="Qin J."/>
            <person name="Raes J."/>
            <person name="Tap J."/>
            <person name="Tims S."/>
            <person name="Ussery D.W."/>
            <person name="Yamada T."/>
            <person name="MetaHit consortium"/>
            <person name="Renault P."/>
            <person name="Sicheritz-Ponten T."/>
            <person name="Bork P."/>
            <person name="Wang J."/>
            <person name="Brunak S."/>
            <person name="Ehrlich S.D."/>
        </authorList>
    </citation>
    <scope>NUCLEOTIDE SEQUENCE [LARGE SCALE GENOMIC DNA]</scope>
</reference>
<comment type="similarity">
    <text evidence="1">Belongs to the plasmid mobilization pre family.</text>
</comment>
<dbReference type="Proteomes" id="UP000018168">
    <property type="component" value="Unassembled WGS sequence"/>
</dbReference>
<dbReference type="GO" id="GO:0006310">
    <property type="term" value="P:DNA recombination"/>
    <property type="evidence" value="ECO:0007669"/>
    <property type="project" value="InterPro"/>
</dbReference>
<dbReference type="Pfam" id="PF01076">
    <property type="entry name" value="Mob_Pre"/>
    <property type="match status" value="1"/>
</dbReference>
<dbReference type="GO" id="GO:0003677">
    <property type="term" value="F:DNA binding"/>
    <property type="evidence" value="ECO:0007669"/>
    <property type="project" value="InterPro"/>
</dbReference>
<dbReference type="CDD" id="cd17242">
    <property type="entry name" value="MobM_relaxase"/>
    <property type="match status" value="1"/>
</dbReference>